<evidence type="ECO:0000256" key="3">
    <source>
        <dbReference type="ARBA" id="ARBA00022723"/>
    </source>
</evidence>
<feature type="binding site" evidence="5">
    <location>
        <position position="70"/>
    </location>
    <ligand>
        <name>a divalent metal cation</name>
        <dbReference type="ChEBI" id="CHEBI:60240"/>
        <label>1</label>
    </ligand>
</feature>
<dbReference type="HOGENOM" id="CLU_037423_1_0_9"/>
<feature type="binding site" evidence="5">
    <location>
        <position position="337"/>
    </location>
    <ligand>
        <name>a divalent metal cation</name>
        <dbReference type="ChEBI" id="CHEBI:60240"/>
        <label>1</label>
    </ligand>
</feature>
<gene>
    <name evidence="6" type="ordered locus">OB1940</name>
</gene>
<dbReference type="GO" id="GO:0046872">
    <property type="term" value="F:metal ion binding"/>
    <property type="evidence" value="ECO:0007669"/>
    <property type="project" value="UniProtKB-UniRule"/>
</dbReference>
<evidence type="ECO:0000313" key="6">
    <source>
        <dbReference type="EMBL" id="BAC13896.1"/>
    </source>
</evidence>
<sequence>MKKTTWKHADFFRAMDVWAPKHLAYDWDNVGLQIGSFNAITSKVLITLDVTESVVDEAIEKGMNLIIAHHSLLFQPLKQINMDTPKGRTVQKLIKNDITVYASHTNLDAANNGVNDMLATELKLTHTTPLVPVYNEKNYKVVIYVPESHIEKIRQAFAESGAGYIGNYSHCTFQSPGQGTFKPLEGTDPYIGEQDKITYVDEYKIETIVPESILSNVVKSILSAHPYEEPAYDIYPLENKTTNFGIGRIGNLTEPTTLDSFIKTVKTQFQLEGIRISGNKDKKIKRVAILGGSGEKYVSHAMRKKADVYITGDMTFHIAQDAAEMGLTVIDAGHYIEKVMKYYTKQKLAQTMELDKDFIEVSEINTDPFQFV</sequence>
<evidence type="ECO:0000313" key="7">
    <source>
        <dbReference type="Proteomes" id="UP000000822"/>
    </source>
</evidence>
<dbReference type="PANTHER" id="PTHR13799:SF14">
    <property type="entry name" value="GTP CYCLOHYDROLASE 1 TYPE 2 HOMOLOG"/>
    <property type="match status" value="1"/>
</dbReference>
<dbReference type="FunFam" id="3.40.1390.30:FF:000001">
    <property type="entry name" value="GTP cyclohydrolase 1 type 2"/>
    <property type="match status" value="1"/>
</dbReference>
<feature type="binding site" evidence="5">
    <location>
        <position position="69"/>
    </location>
    <ligand>
        <name>a divalent metal cation</name>
        <dbReference type="ChEBI" id="CHEBI:60240"/>
        <label>1</label>
    </ligand>
</feature>
<dbReference type="RefSeq" id="WP_011066337.1">
    <property type="nucleotide sequence ID" value="NC_004193.1"/>
</dbReference>
<name>Q8EPZ0_OCEIH</name>
<dbReference type="Gene3D" id="3.40.1390.30">
    <property type="entry name" value="NIF3 (NGG1p interacting factor 3)-like"/>
    <property type="match status" value="2"/>
</dbReference>
<accession>Q8EPZ0</accession>
<dbReference type="SUPFAM" id="SSF102705">
    <property type="entry name" value="NIF3 (NGG1p interacting factor 3)-like"/>
    <property type="match status" value="1"/>
</dbReference>
<evidence type="ECO:0000256" key="4">
    <source>
        <dbReference type="PIRNR" id="PIRNR037489"/>
    </source>
</evidence>
<dbReference type="Gene3D" id="3.30.70.120">
    <property type="match status" value="1"/>
</dbReference>
<proteinExistence type="inferred from homology"/>
<evidence type="ECO:0000256" key="1">
    <source>
        <dbReference type="ARBA" id="ARBA00006964"/>
    </source>
</evidence>
<dbReference type="FunFam" id="3.30.70.120:FF:000006">
    <property type="entry name" value="GTP cyclohydrolase 1 type 2 homolog"/>
    <property type="match status" value="1"/>
</dbReference>
<dbReference type="InterPro" id="IPR002678">
    <property type="entry name" value="DUF34/NIF3"/>
</dbReference>
<dbReference type="NCBIfam" id="TIGR00486">
    <property type="entry name" value="YbgI_SA1388"/>
    <property type="match status" value="1"/>
</dbReference>
<protein>
    <recommendedName>
        <fullName evidence="2 4">GTP cyclohydrolase 1 type 2 homolog</fullName>
    </recommendedName>
</protein>
<comment type="similarity">
    <text evidence="1 4">Belongs to the GTP cyclohydrolase I type 2/NIF3 family.</text>
</comment>
<feature type="binding site" evidence="5">
    <location>
        <position position="334"/>
    </location>
    <ligand>
        <name>a divalent metal cation</name>
        <dbReference type="ChEBI" id="CHEBI:60240"/>
        <label>1</label>
    </ligand>
</feature>
<dbReference type="eggNOG" id="COG0327">
    <property type="taxonomic scope" value="Bacteria"/>
</dbReference>
<reference evidence="6 7" key="1">
    <citation type="journal article" date="2001" name="FEMS Microbiol. Lett.">
        <title>Oceanobacillus iheyensis gen. nov., sp. nov., a deep-sea extremely halotolerant and alkaliphilic species isolated from a depth of 1050 m on the Iheya Ridge.</title>
        <authorList>
            <person name="Lu J."/>
            <person name="Nogi Y."/>
            <person name="Takami H."/>
        </authorList>
    </citation>
    <scope>NUCLEOTIDE SEQUENCE [LARGE SCALE GENOMIC DNA]</scope>
    <source>
        <strain evidence="7">DSM 14371 / CIP 107618 / JCM 11309 / KCTC 3954 / HTE831</strain>
    </source>
</reference>
<dbReference type="Proteomes" id="UP000000822">
    <property type="component" value="Chromosome"/>
</dbReference>
<dbReference type="OrthoDB" id="9792792at2"/>
<dbReference type="EMBL" id="BA000028">
    <property type="protein sequence ID" value="BAC13896.1"/>
    <property type="molecule type" value="Genomic_DNA"/>
</dbReference>
<evidence type="ECO:0000256" key="5">
    <source>
        <dbReference type="PIRSR" id="PIRSR602678-1"/>
    </source>
</evidence>
<dbReference type="PhylomeDB" id="Q8EPZ0"/>
<dbReference type="KEGG" id="oih:OB1940"/>
<dbReference type="InterPro" id="IPR017221">
    <property type="entry name" value="DUF34/NIF3_bac"/>
</dbReference>
<dbReference type="InterPro" id="IPR036069">
    <property type="entry name" value="DUF34/NIF3_sf"/>
</dbReference>
<dbReference type="STRING" id="221109.gene:10734186"/>
<dbReference type="Pfam" id="PF01784">
    <property type="entry name" value="DUF34_NIF3"/>
    <property type="match status" value="1"/>
</dbReference>
<dbReference type="InterPro" id="IPR015867">
    <property type="entry name" value="N-reg_PII/ATP_PRibTrfase_C"/>
</dbReference>
<keyword evidence="3 4" id="KW-0479">Metal-binding</keyword>
<evidence type="ECO:0000256" key="2">
    <source>
        <dbReference type="ARBA" id="ARBA00022112"/>
    </source>
</evidence>
<reference evidence="6 7" key="2">
    <citation type="journal article" date="2002" name="Nucleic Acids Res.">
        <title>Genome sequence of Oceanobacillus iheyensis isolated from the Iheya Ridge and its unexpected adaptive capabilities to extreme environments.</title>
        <authorList>
            <person name="Takami H."/>
            <person name="Takaki Y."/>
            <person name="Uchiyama I."/>
        </authorList>
    </citation>
    <scope>NUCLEOTIDE SEQUENCE [LARGE SCALE GENOMIC DNA]</scope>
    <source>
        <strain evidence="7">DSM 14371 / CIP 107618 / JCM 11309 / KCTC 3954 / HTE831</strain>
    </source>
</reference>
<organism evidence="6 7">
    <name type="scientific">Oceanobacillus iheyensis (strain DSM 14371 / CIP 107618 / JCM 11309 / KCTC 3954 / HTE831)</name>
    <dbReference type="NCBI Taxonomy" id="221109"/>
    <lineage>
        <taxon>Bacteria</taxon>
        <taxon>Bacillati</taxon>
        <taxon>Bacillota</taxon>
        <taxon>Bacilli</taxon>
        <taxon>Bacillales</taxon>
        <taxon>Bacillaceae</taxon>
        <taxon>Oceanobacillus</taxon>
    </lineage>
</organism>
<dbReference type="GO" id="GO:0005737">
    <property type="term" value="C:cytoplasm"/>
    <property type="evidence" value="ECO:0007669"/>
    <property type="project" value="TreeGrafter"/>
</dbReference>
<feature type="binding site" evidence="5">
    <location>
        <position position="108"/>
    </location>
    <ligand>
        <name>a divalent metal cation</name>
        <dbReference type="ChEBI" id="CHEBI:60240"/>
        <label>1</label>
    </ligand>
</feature>
<keyword evidence="7" id="KW-1185">Reference proteome</keyword>
<dbReference type="PANTHER" id="PTHR13799">
    <property type="entry name" value="NGG1 INTERACTING FACTOR 3"/>
    <property type="match status" value="1"/>
</dbReference>
<dbReference type="AlphaFoldDB" id="Q8EPZ0"/>
<dbReference type="PIRSF" id="PIRSF037489">
    <property type="entry name" value="UCP037489_NIF3_YqfO"/>
    <property type="match status" value="1"/>
</dbReference>